<sequence>MSSALVRQALAFVEEEEKSGQKQPQGRKKKTRPQESNIVRDLNHPYRRTTKKPQKEKKKSEKEIAEENIKKLLALSKPTANSTVAEKIVERAVKRKPLLEKIEVKKDDHKSILFPGESYKKFEKQYFCS</sequence>
<dbReference type="Pfam" id="PF15684">
    <property type="entry name" value="AROS"/>
    <property type="match status" value="1"/>
</dbReference>
<proteinExistence type="predicted"/>
<dbReference type="InterPro" id="IPR023262">
    <property type="entry name" value="AROS"/>
</dbReference>
<feature type="compositionally biased region" description="Basic residues" evidence="1">
    <location>
        <begin position="45"/>
        <end position="57"/>
    </location>
</feature>
<gene>
    <name evidence="2" type="ORF">RR48_02035</name>
</gene>
<evidence type="ECO:0000313" key="3">
    <source>
        <dbReference type="Proteomes" id="UP000053240"/>
    </source>
</evidence>
<accession>A0A0N1PI97</accession>
<dbReference type="AlphaFoldDB" id="A0A0N1PI97"/>
<protein>
    <submittedName>
        <fullName evidence="2">Uncharacterized protein</fullName>
    </submittedName>
</protein>
<keyword evidence="3" id="KW-1185">Reference proteome</keyword>
<dbReference type="InParanoid" id="A0A0N1PI97"/>
<evidence type="ECO:0000313" key="2">
    <source>
        <dbReference type="EMBL" id="KPJ20499.1"/>
    </source>
</evidence>
<dbReference type="Proteomes" id="UP000053240">
    <property type="component" value="Unassembled WGS sequence"/>
</dbReference>
<evidence type="ECO:0000256" key="1">
    <source>
        <dbReference type="SAM" id="MobiDB-lite"/>
    </source>
</evidence>
<feature type="region of interest" description="Disordered" evidence="1">
    <location>
        <begin position="1"/>
        <end position="63"/>
    </location>
</feature>
<organism evidence="2 3">
    <name type="scientific">Papilio machaon</name>
    <name type="common">Old World swallowtail butterfly</name>
    <dbReference type="NCBI Taxonomy" id="76193"/>
    <lineage>
        <taxon>Eukaryota</taxon>
        <taxon>Metazoa</taxon>
        <taxon>Ecdysozoa</taxon>
        <taxon>Arthropoda</taxon>
        <taxon>Hexapoda</taxon>
        <taxon>Insecta</taxon>
        <taxon>Pterygota</taxon>
        <taxon>Neoptera</taxon>
        <taxon>Endopterygota</taxon>
        <taxon>Lepidoptera</taxon>
        <taxon>Glossata</taxon>
        <taxon>Ditrysia</taxon>
        <taxon>Papilionoidea</taxon>
        <taxon>Papilionidae</taxon>
        <taxon>Papilioninae</taxon>
        <taxon>Papilio</taxon>
    </lineage>
</organism>
<reference evidence="2 3" key="1">
    <citation type="journal article" date="2015" name="Nat. Commun.">
        <title>Outbred genome sequencing and CRISPR/Cas9 gene editing in butterflies.</title>
        <authorList>
            <person name="Li X."/>
            <person name="Fan D."/>
            <person name="Zhang W."/>
            <person name="Liu G."/>
            <person name="Zhang L."/>
            <person name="Zhao L."/>
            <person name="Fang X."/>
            <person name="Chen L."/>
            <person name="Dong Y."/>
            <person name="Chen Y."/>
            <person name="Ding Y."/>
            <person name="Zhao R."/>
            <person name="Feng M."/>
            <person name="Zhu Y."/>
            <person name="Feng Y."/>
            <person name="Jiang X."/>
            <person name="Zhu D."/>
            <person name="Xiang H."/>
            <person name="Feng X."/>
            <person name="Li S."/>
            <person name="Wang J."/>
            <person name="Zhang G."/>
            <person name="Kronforst M.R."/>
            <person name="Wang W."/>
        </authorList>
    </citation>
    <scope>NUCLEOTIDE SEQUENCE [LARGE SCALE GENOMIC DNA]</scope>
    <source>
        <strain evidence="2">Ya'a_city_454_Pm</strain>
        <tissue evidence="2">Whole body</tissue>
    </source>
</reference>
<name>A0A0N1PI97_PAPMA</name>
<dbReference type="EMBL" id="KQ459670">
    <property type="protein sequence ID" value="KPJ20499.1"/>
    <property type="molecule type" value="Genomic_DNA"/>
</dbReference>